<dbReference type="OrthoDB" id="2786563at2759"/>
<name>A0A8H6VW88_MYCCL</name>
<organism evidence="1 2">
    <name type="scientific">Mycena chlorophos</name>
    <name type="common">Agaric fungus</name>
    <name type="synonym">Agaricus chlorophos</name>
    <dbReference type="NCBI Taxonomy" id="658473"/>
    <lineage>
        <taxon>Eukaryota</taxon>
        <taxon>Fungi</taxon>
        <taxon>Dikarya</taxon>
        <taxon>Basidiomycota</taxon>
        <taxon>Agaricomycotina</taxon>
        <taxon>Agaricomycetes</taxon>
        <taxon>Agaricomycetidae</taxon>
        <taxon>Agaricales</taxon>
        <taxon>Marasmiineae</taxon>
        <taxon>Mycenaceae</taxon>
        <taxon>Mycena</taxon>
    </lineage>
</organism>
<dbReference type="SUPFAM" id="SSF52058">
    <property type="entry name" value="L domain-like"/>
    <property type="match status" value="1"/>
</dbReference>
<comment type="caution">
    <text evidence="1">The sequence shown here is derived from an EMBL/GenBank/DDBJ whole genome shotgun (WGS) entry which is preliminary data.</text>
</comment>
<dbReference type="Proteomes" id="UP000613580">
    <property type="component" value="Unassembled WGS sequence"/>
</dbReference>
<proteinExistence type="predicted"/>
<sequence length="641" mass="71768">MADNALPDELVSEILSPALRVSDEEFTRISTATFAKYCESTSAYLVVCKSWLRVATPLLYHVVILRSKAQAVALATTLTKNKELGRFIKKLRVEGGFGPSMNTILESAPNITEIYLSFAIWSPDTTDGLCKGLKLVNPTRLILHDVEESSPAPKNQAVTDLADTVAGLVPTWTRLTTLHCPNYLGQPALRVIGAIAETKLLESVFVPSNHRAIWAFQQFPRCPLKTIHVTWPYGAELKEFVFKDADPKLKAILQFSRLEKKPAEEHDIIQPSLNPFYVPMHGARPELQDAVWSRVLYFAMRCPERADSFPAAVPNRKSSLPFLLVSKTFLRLGTPLLYDSVVVDSRHNFRAVVTFAFHPPKAYPIRAFRGLIRGGAAGFLDGVIHSACATLVHLDIELSSSQTISSAQLIRLRSLQTLRLTGHVQLSSSPAQRIRLRDEHDAFAQLRELKLDRCTVTCVTVFKYFSLPAIRVLKINLARGESHIPSTIQKLLEAHGTKLTDLSLQEAILAHVHPLDHCPNLQHLSIIPGDDFLAPAAIIVRPKKSVPSLVKVTIDTLDWPSGLKKAKISWAEFLDNLDLREKLPNVRELVFSCFTWPTTERDIARSHWVEWAEKLMEVKIDLVDKEGKKWRPRLKVGAASR</sequence>
<protein>
    <submittedName>
        <fullName evidence="1">F-box domain-containing protein</fullName>
    </submittedName>
</protein>
<evidence type="ECO:0000313" key="2">
    <source>
        <dbReference type="Proteomes" id="UP000613580"/>
    </source>
</evidence>
<evidence type="ECO:0000313" key="1">
    <source>
        <dbReference type="EMBL" id="KAF7296309.1"/>
    </source>
</evidence>
<dbReference type="AlphaFoldDB" id="A0A8H6VW88"/>
<dbReference type="InterPro" id="IPR032675">
    <property type="entry name" value="LRR_dom_sf"/>
</dbReference>
<keyword evidence="2" id="KW-1185">Reference proteome</keyword>
<dbReference type="Gene3D" id="3.80.10.10">
    <property type="entry name" value="Ribonuclease Inhibitor"/>
    <property type="match status" value="1"/>
</dbReference>
<dbReference type="EMBL" id="JACAZE010000017">
    <property type="protein sequence ID" value="KAF7296309.1"/>
    <property type="molecule type" value="Genomic_DNA"/>
</dbReference>
<accession>A0A8H6VW88</accession>
<reference evidence="1" key="1">
    <citation type="submission" date="2020-05" db="EMBL/GenBank/DDBJ databases">
        <title>Mycena genomes resolve the evolution of fungal bioluminescence.</title>
        <authorList>
            <person name="Tsai I.J."/>
        </authorList>
    </citation>
    <scope>NUCLEOTIDE SEQUENCE</scope>
    <source>
        <strain evidence="1">110903Hualien_Pintung</strain>
    </source>
</reference>
<gene>
    <name evidence="1" type="ORF">HMN09_01100700</name>
</gene>